<keyword evidence="4" id="KW-1185">Reference proteome</keyword>
<dbReference type="PANTHER" id="PTHR46268:SF6">
    <property type="entry name" value="UNIVERSAL STRESS PROTEIN UP12"/>
    <property type="match status" value="1"/>
</dbReference>
<reference evidence="4" key="1">
    <citation type="submission" date="2015-07" db="EMBL/GenBank/DDBJ databases">
        <title>Genome sequencing of Sunxiuqinia dokdonensis strain SK.</title>
        <authorList>
            <person name="Ahn S."/>
            <person name="Kim B.-C."/>
        </authorList>
    </citation>
    <scope>NUCLEOTIDE SEQUENCE [LARGE SCALE GENOMIC DNA]</scope>
    <source>
        <strain evidence="4">SK</strain>
    </source>
</reference>
<dbReference type="OrthoDB" id="1522996at2"/>
<dbReference type="PANTHER" id="PTHR46268">
    <property type="entry name" value="STRESS RESPONSE PROTEIN NHAX"/>
    <property type="match status" value="1"/>
</dbReference>
<evidence type="ECO:0000313" key="3">
    <source>
        <dbReference type="EMBL" id="KOH43400.1"/>
    </source>
</evidence>
<dbReference type="Gene3D" id="3.40.50.620">
    <property type="entry name" value="HUPs"/>
    <property type="match status" value="2"/>
</dbReference>
<feature type="domain" description="UspA" evidence="2">
    <location>
        <begin position="5"/>
        <end position="140"/>
    </location>
</feature>
<dbReference type="STRING" id="1409788.NC99_38270"/>
<dbReference type="EMBL" id="LGIA01000190">
    <property type="protein sequence ID" value="KOH43400.1"/>
    <property type="molecule type" value="Genomic_DNA"/>
</dbReference>
<dbReference type="InterPro" id="IPR014729">
    <property type="entry name" value="Rossmann-like_a/b/a_fold"/>
</dbReference>
<accession>A0A0L8V4I4</accession>
<dbReference type="Proteomes" id="UP000036958">
    <property type="component" value="Unassembled WGS sequence"/>
</dbReference>
<evidence type="ECO:0000256" key="1">
    <source>
        <dbReference type="ARBA" id="ARBA00008791"/>
    </source>
</evidence>
<sequence length="306" mass="35195">MEKLDNILVCMDLTEMDDFLVNYAAFLVDRIKARKIYFLHLLQSYDLPREILSEFPDMKKPITKIIQEELEEKVAASFERQEAIDIEVVVLEGVKSDQLLQFTRDYKINLTLFGKKVGYLGRGSLARRTMPLTPSSVLLVSETVIPKIEKILVRTDFSKISEIAMNTAVSLGKLTGATIFAINAYKIPISHFPQYSEEDEQRLQRRMSKHGEKEYAKFMKKLKLDPQEIPCTFLYDKHYDEAQILYHHGLVNQADLIMIGSKVKSELANVILDRTAEDLAEVEKNIPVMIVKDRKQTLGFLEALFD</sequence>
<protein>
    <recommendedName>
        <fullName evidence="2">UspA domain-containing protein</fullName>
    </recommendedName>
</protein>
<dbReference type="InterPro" id="IPR006016">
    <property type="entry name" value="UspA"/>
</dbReference>
<evidence type="ECO:0000259" key="2">
    <source>
        <dbReference type="Pfam" id="PF00582"/>
    </source>
</evidence>
<proteinExistence type="inferred from homology"/>
<comment type="caution">
    <text evidence="3">The sequence shown here is derived from an EMBL/GenBank/DDBJ whole genome shotgun (WGS) entry which is preliminary data.</text>
</comment>
<dbReference type="AlphaFoldDB" id="A0A0L8V4I4"/>
<dbReference type="CDD" id="cd00293">
    <property type="entry name" value="USP-like"/>
    <property type="match status" value="1"/>
</dbReference>
<name>A0A0L8V4I4_9BACT</name>
<dbReference type="Pfam" id="PF00582">
    <property type="entry name" value="Usp"/>
    <property type="match status" value="2"/>
</dbReference>
<dbReference type="RefSeq" id="WP_053186819.1">
    <property type="nucleotide sequence ID" value="NZ_LGIA01000190.1"/>
</dbReference>
<feature type="domain" description="UspA" evidence="2">
    <location>
        <begin position="148"/>
        <end position="292"/>
    </location>
</feature>
<organism evidence="3 4">
    <name type="scientific">Sunxiuqinia dokdonensis</name>
    <dbReference type="NCBI Taxonomy" id="1409788"/>
    <lineage>
        <taxon>Bacteria</taxon>
        <taxon>Pseudomonadati</taxon>
        <taxon>Bacteroidota</taxon>
        <taxon>Bacteroidia</taxon>
        <taxon>Marinilabiliales</taxon>
        <taxon>Prolixibacteraceae</taxon>
        <taxon>Sunxiuqinia</taxon>
    </lineage>
</organism>
<dbReference type="SUPFAM" id="SSF52402">
    <property type="entry name" value="Adenine nucleotide alpha hydrolases-like"/>
    <property type="match status" value="2"/>
</dbReference>
<gene>
    <name evidence="3" type="ORF">NC99_38270</name>
</gene>
<comment type="similarity">
    <text evidence="1">Belongs to the universal stress protein A family.</text>
</comment>
<evidence type="ECO:0000313" key="4">
    <source>
        <dbReference type="Proteomes" id="UP000036958"/>
    </source>
</evidence>